<organism evidence="1">
    <name type="scientific">Rhizophora mucronata</name>
    <name type="common">Asiatic mangrove</name>
    <dbReference type="NCBI Taxonomy" id="61149"/>
    <lineage>
        <taxon>Eukaryota</taxon>
        <taxon>Viridiplantae</taxon>
        <taxon>Streptophyta</taxon>
        <taxon>Embryophyta</taxon>
        <taxon>Tracheophyta</taxon>
        <taxon>Spermatophyta</taxon>
        <taxon>Magnoliopsida</taxon>
        <taxon>eudicotyledons</taxon>
        <taxon>Gunneridae</taxon>
        <taxon>Pentapetalae</taxon>
        <taxon>rosids</taxon>
        <taxon>fabids</taxon>
        <taxon>Malpighiales</taxon>
        <taxon>Rhizophoraceae</taxon>
        <taxon>Rhizophora</taxon>
    </lineage>
</organism>
<name>A0A2P2P1A1_RHIMU</name>
<accession>A0A2P2P1A1</accession>
<proteinExistence type="predicted"/>
<dbReference type="AlphaFoldDB" id="A0A2P2P1A1"/>
<reference evidence="1" key="1">
    <citation type="submission" date="2018-02" db="EMBL/GenBank/DDBJ databases">
        <title>Rhizophora mucronata_Transcriptome.</title>
        <authorList>
            <person name="Meera S.P."/>
            <person name="Sreeshan A."/>
            <person name="Augustine A."/>
        </authorList>
    </citation>
    <scope>NUCLEOTIDE SEQUENCE</scope>
    <source>
        <tissue evidence="1">Leaf</tissue>
    </source>
</reference>
<dbReference type="EMBL" id="GGEC01068018">
    <property type="protein sequence ID" value="MBX48502.1"/>
    <property type="molecule type" value="Transcribed_RNA"/>
</dbReference>
<evidence type="ECO:0000313" key="1">
    <source>
        <dbReference type="EMBL" id="MBX48502.1"/>
    </source>
</evidence>
<sequence length="46" mass="5301">MDSHENTKSRRYFIVATMQIYAPHVIGSDMLVTVSLECDFEAFLFS</sequence>
<protein>
    <submittedName>
        <fullName evidence="1">Uncharacterized protein</fullName>
    </submittedName>
</protein>